<dbReference type="Proteomes" id="UP000278627">
    <property type="component" value="Unassembled WGS sequence"/>
</dbReference>
<keyword evidence="3" id="KW-1185">Reference proteome</keyword>
<name>A0A0N4TPF6_BRUPA</name>
<gene>
    <name evidence="2" type="ORF">BPAG_LOCUS10388</name>
</gene>
<dbReference type="EMBL" id="UZAD01013185">
    <property type="protein sequence ID" value="VDN91574.1"/>
    <property type="molecule type" value="Genomic_DNA"/>
</dbReference>
<evidence type="ECO:0000256" key="1">
    <source>
        <dbReference type="SAM" id="MobiDB-lite"/>
    </source>
</evidence>
<feature type="compositionally biased region" description="Basic and acidic residues" evidence="1">
    <location>
        <begin position="12"/>
        <end position="35"/>
    </location>
</feature>
<reference evidence="2 3" key="2">
    <citation type="submission" date="2018-11" db="EMBL/GenBank/DDBJ databases">
        <authorList>
            <consortium name="Pathogen Informatics"/>
        </authorList>
    </citation>
    <scope>NUCLEOTIDE SEQUENCE [LARGE SCALE GENOMIC DNA]</scope>
</reference>
<evidence type="ECO:0000313" key="2">
    <source>
        <dbReference type="EMBL" id="VDN91574.1"/>
    </source>
</evidence>
<evidence type="ECO:0000313" key="4">
    <source>
        <dbReference type="WBParaSite" id="BPAG_0001042601-mRNA-1"/>
    </source>
</evidence>
<protein>
    <submittedName>
        <fullName evidence="2 4">Uncharacterized protein</fullName>
    </submittedName>
</protein>
<proteinExistence type="predicted"/>
<organism evidence="4">
    <name type="scientific">Brugia pahangi</name>
    <name type="common">Filarial nematode worm</name>
    <dbReference type="NCBI Taxonomy" id="6280"/>
    <lineage>
        <taxon>Eukaryota</taxon>
        <taxon>Metazoa</taxon>
        <taxon>Ecdysozoa</taxon>
        <taxon>Nematoda</taxon>
        <taxon>Chromadorea</taxon>
        <taxon>Rhabditida</taxon>
        <taxon>Spirurina</taxon>
        <taxon>Spiruromorpha</taxon>
        <taxon>Filarioidea</taxon>
        <taxon>Onchocercidae</taxon>
        <taxon>Brugia</taxon>
    </lineage>
</organism>
<dbReference type="AlphaFoldDB" id="A0A0N4TPF6"/>
<accession>A0A0N4TPF6</accession>
<feature type="region of interest" description="Disordered" evidence="1">
    <location>
        <begin position="1"/>
        <end position="46"/>
    </location>
</feature>
<reference evidence="4" key="1">
    <citation type="submission" date="2017-02" db="UniProtKB">
        <authorList>
            <consortium name="WormBaseParasite"/>
        </authorList>
    </citation>
    <scope>IDENTIFICATION</scope>
</reference>
<dbReference type="WBParaSite" id="BPAG_0001042601-mRNA-1">
    <property type="protein sequence ID" value="BPAG_0001042601-mRNA-1"/>
    <property type="gene ID" value="BPAG_0001042601"/>
</dbReference>
<evidence type="ECO:0000313" key="3">
    <source>
        <dbReference type="Proteomes" id="UP000278627"/>
    </source>
</evidence>
<sequence>MVSTGKERKRTGKDCRKKHEGDEIRRGAENDEVPRTARNTPSNGHSFILGIRIYLRKRATTVRFKCTKP</sequence>